<keyword evidence="2" id="KW-1185">Reference proteome</keyword>
<gene>
    <name evidence="1" type="ORF">SOO65_08205</name>
</gene>
<protein>
    <recommendedName>
        <fullName evidence="3">Lipoprotein</fullName>
    </recommendedName>
</protein>
<evidence type="ECO:0000313" key="2">
    <source>
        <dbReference type="Proteomes" id="UP001324634"/>
    </source>
</evidence>
<evidence type="ECO:0000313" key="1">
    <source>
        <dbReference type="EMBL" id="WPU66727.1"/>
    </source>
</evidence>
<dbReference type="KEGG" id="psti:SOO65_08205"/>
<dbReference type="RefSeq" id="WP_321399226.1">
    <property type="nucleotide sequence ID" value="NZ_CP139487.1"/>
</dbReference>
<proteinExistence type="predicted"/>
<sequence>MFSKFCLIIVAAVLVGCSTTKTLKEIPGEGPQGSDHVFKMSKYIIEVKDSSSRRLKFYFYDMEMKPININMVEIKKGILDPDNTKANYGIDFIRRTDYIEGIVHTKYSQKHNYDIDLDVKIDGDRRKITIPLRNDD</sequence>
<dbReference type="Proteomes" id="UP001324634">
    <property type="component" value="Chromosome"/>
</dbReference>
<organism evidence="1 2">
    <name type="scientific">Peredibacter starrii</name>
    <dbReference type="NCBI Taxonomy" id="28202"/>
    <lineage>
        <taxon>Bacteria</taxon>
        <taxon>Pseudomonadati</taxon>
        <taxon>Bdellovibrionota</taxon>
        <taxon>Bacteriovoracia</taxon>
        <taxon>Bacteriovoracales</taxon>
        <taxon>Bacteriovoracaceae</taxon>
        <taxon>Peredibacter</taxon>
    </lineage>
</organism>
<accession>A0AAX4HU18</accession>
<dbReference type="AlphaFoldDB" id="A0AAX4HU18"/>
<name>A0AAX4HU18_9BACT</name>
<evidence type="ECO:0008006" key="3">
    <source>
        <dbReference type="Google" id="ProtNLM"/>
    </source>
</evidence>
<dbReference type="EMBL" id="CP139487">
    <property type="protein sequence ID" value="WPU66727.1"/>
    <property type="molecule type" value="Genomic_DNA"/>
</dbReference>
<dbReference type="PROSITE" id="PS51257">
    <property type="entry name" value="PROKAR_LIPOPROTEIN"/>
    <property type="match status" value="1"/>
</dbReference>
<reference evidence="1 2" key="1">
    <citation type="submission" date="2023-11" db="EMBL/GenBank/DDBJ databases">
        <title>Peredibacter starrii A3.12.</title>
        <authorList>
            <person name="Mitchell R.J."/>
        </authorList>
    </citation>
    <scope>NUCLEOTIDE SEQUENCE [LARGE SCALE GENOMIC DNA]</scope>
    <source>
        <strain evidence="1 2">A3.12</strain>
    </source>
</reference>